<evidence type="ECO:0000259" key="17">
    <source>
        <dbReference type="Pfam" id="PF01746"/>
    </source>
</evidence>
<dbReference type="InterPro" id="IPR029026">
    <property type="entry name" value="tRNA_m1G_MTases_N"/>
</dbReference>
<feature type="domain" description="tRNA methyltransferase TRMD/TRM10-type" evidence="17">
    <location>
        <begin position="2"/>
        <end position="197"/>
    </location>
</feature>
<dbReference type="Gene3D" id="1.10.1270.20">
    <property type="entry name" value="tRNA(m1g37)methyltransferase, domain 2"/>
    <property type="match status" value="2"/>
</dbReference>
<reference evidence="18 19" key="1">
    <citation type="journal article" date="2016" name="Nat. Commun.">
        <title>Thousands of microbial genomes shed light on interconnected biogeochemical processes in an aquifer system.</title>
        <authorList>
            <person name="Anantharaman K."/>
            <person name="Brown C.T."/>
            <person name="Hug L.A."/>
            <person name="Sharon I."/>
            <person name="Castelle C.J."/>
            <person name="Probst A.J."/>
            <person name="Thomas B.C."/>
            <person name="Singh A."/>
            <person name="Wilkins M.J."/>
            <person name="Karaoz U."/>
            <person name="Brodie E.L."/>
            <person name="Williams K.H."/>
            <person name="Hubbard S.S."/>
            <person name="Banfield J.F."/>
        </authorList>
    </citation>
    <scope>NUCLEOTIDE SEQUENCE [LARGE SCALE GENOMIC DNA]</scope>
</reference>
<evidence type="ECO:0000313" key="18">
    <source>
        <dbReference type="EMBL" id="OGZ12879.1"/>
    </source>
</evidence>
<dbReference type="InterPro" id="IPR023148">
    <property type="entry name" value="tRNA_m1G_MeTrfase_C_sf"/>
</dbReference>
<dbReference type="InterPro" id="IPR002649">
    <property type="entry name" value="tRNA_m1G_MeTrfase_TrmD"/>
</dbReference>
<dbReference type="STRING" id="1798665.A2942_01665"/>
<sequence length="238" mass="26970">MKYYNPRDFTEDKWARVDRRPYGGGPGMVLEAESFLRAAEKAKGLSRARSALGGKKTKRTKTVFFATDGRQFTNTMAREWAKKYDDIIFLAGRYEGIDARAPKILKAEKISVGPYILTGGELPVMIVIDAVARQIPGVLGKFESVEEKRVASPDVYTRPEVLNWKGRKYKVPKILLSGHHAKIEEWKSEKLARSATQRASSTPPEPQKKKKYRVPKVLLGGNHKLIEDWKLSRKKPNT</sequence>
<evidence type="ECO:0000256" key="3">
    <source>
        <dbReference type="ARBA" id="ARBA00007630"/>
    </source>
</evidence>
<name>A0A1G2DGZ1_9BACT</name>
<evidence type="ECO:0000256" key="15">
    <source>
        <dbReference type="PIRSR" id="PIRSR000386-1"/>
    </source>
</evidence>
<dbReference type="InterPro" id="IPR016009">
    <property type="entry name" value="tRNA_MeTrfase_TRMD/TRM10"/>
</dbReference>
<dbReference type="PANTHER" id="PTHR46417:SF1">
    <property type="entry name" value="TRNA (GUANINE-N(1)-)-METHYLTRANSFERASE"/>
    <property type="match status" value="1"/>
</dbReference>
<keyword evidence="10 15" id="KW-0949">S-adenosyl-L-methionine</keyword>
<protein>
    <recommendedName>
        <fullName evidence="6">tRNA (guanine-N(1)-)-methyltransferase</fullName>
        <ecNumber evidence="5">2.1.1.228</ecNumber>
    </recommendedName>
    <alternativeName>
        <fullName evidence="12">M1G-methyltransferase</fullName>
    </alternativeName>
    <alternativeName>
        <fullName evidence="13">tRNA [GM37] methyltransferase</fullName>
    </alternativeName>
</protein>
<dbReference type="GO" id="GO:0052906">
    <property type="term" value="F:tRNA (guanine(37)-N1)-methyltransferase activity"/>
    <property type="evidence" value="ECO:0007669"/>
    <property type="project" value="UniProtKB-EC"/>
</dbReference>
<dbReference type="Proteomes" id="UP000178534">
    <property type="component" value="Unassembled WGS sequence"/>
</dbReference>
<evidence type="ECO:0000256" key="1">
    <source>
        <dbReference type="ARBA" id="ARBA00002634"/>
    </source>
</evidence>
<evidence type="ECO:0000256" key="10">
    <source>
        <dbReference type="ARBA" id="ARBA00022691"/>
    </source>
</evidence>
<comment type="function">
    <text evidence="1">Specifically methylates guanosine-37 in various tRNAs.</text>
</comment>
<evidence type="ECO:0000256" key="12">
    <source>
        <dbReference type="ARBA" id="ARBA00029736"/>
    </source>
</evidence>
<evidence type="ECO:0000256" key="4">
    <source>
        <dbReference type="ARBA" id="ARBA00011738"/>
    </source>
</evidence>
<evidence type="ECO:0000256" key="11">
    <source>
        <dbReference type="ARBA" id="ARBA00022694"/>
    </source>
</evidence>
<keyword evidence="8" id="KW-0489">Methyltransferase</keyword>
<comment type="catalytic activity">
    <reaction evidence="14">
        <text>guanosine(37) in tRNA + S-adenosyl-L-methionine = N(1)-methylguanosine(37) in tRNA + S-adenosyl-L-homocysteine + H(+)</text>
        <dbReference type="Rhea" id="RHEA:36899"/>
        <dbReference type="Rhea" id="RHEA-COMP:10145"/>
        <dbReference type="Rhea" id="RHEA-COMP:10147"/>
        <dbReference type="ChEBI" id="CHEBI:15378"/>
        <dbReference type="ChEBI" id="CHEBI:57856"/>
        <dbReference type="ChEBI" id="CHEBI:59789"/>
        <dbReference type="ChEBI" id="CHEBI:73542"/>
        <dbReference type="ChEBI" id="CHEBI:74269"/>
        <dbReference type="EC" id="2.1.1.228"/>
    </reaction>
</comment>
<organism evidence="18 19">
    <name type="scientific">Candidatus Lloydbacteria bacterium RIFCSPLOWO2_01_FULL_50_20</name>
    <dbReference type="NCBI Taxonomy" id="1798665"/>
    <lineage>
        <taxon>Bacteria</taxon>
        <taxon>Candidatus Lloydiibacteriota</taxon>
    </lineage>
</organism>
<proteinExistence type="inferred from homology"/>
<evidence type="ECO:0000256" key="8">
    <source>
        <dbReference type="ARBA" id="ARBA00022603"/>
    </source>
</evidence>
<comment type="similarity">
    <text evidence="3">Belongs to the RNA methyltransferase TrmD family.</text>
</comment>
<gene>
    <name evidence="18" type="ORF">A2942_01665</name>
</gene>
<dbReference type="PANTHER" id="PTHR46417">
    <property type="entry name" value="TRNA (GUANINE-N(1)-)-METHYLTRANSFERASE"/>
    <property type="match status" value="1"/>
</dbReference>
<keyword evidence="9" id="KW-0808">Transferase</keyword>
<evidence type="ECO:0000256" key="13">
    <source>
        <dbReference type="ARBA" id="ARBA00033392"/>
    </source>
</evidence>
<comment type="subcellular location">
    <subcellularLocation>
        <location evidence="2">Cytoplasm</location>
    </subcellularLocation>
</comment>
<dbReference type="AlphaFoldDB" id="A0A1G2DGZ1"/>
<evidence type="ECO:0000256" key="7">
    <source>
        <dbReference type="ARBA" id="ARBA00022490"/>
    </source>
</evidence>
<feature type="region of interest" description="Disordered" evidence="16">
    <location>
        <begin position="189"/>
        <end position="215"/>
    </location>
</feature>
<dbReference type="EMBL" id="MHLP01000016">
    <property type="protein sequence ID" value="OGZ12879.1"/>
    <property type="molecule type" value="Genomic_DNA"/>
</dbReference>
<feature type="binding site" evidence="15">
    <location>
        <position position="92"/>
    </location>
    <ligand>
        <name>S-adenosyl-L-methionine</name>
        <dbReference type="ChEBI" id="CHEBI:59789"/>
    </ligand>
</feature>
<keyword evidence="11" id="KW-0819">tRNA processing</keyword>
<dbReference type="InterPro" id="IPR029028">
    <property type="entry name" value="Alpha/beta_knot_MTases"/>
</dbReference>
<dbReference type="Pfam" id="PF01746">
    <property type="entry name" value="tRNA_m1G_MT"/>
    <property type="match status" value="1"/>
</dbReference>
<evidence type="ECO:0000256" key="14">
    <source>
        <dbReference type="ARBA" id="ARBA00047783"/>
    </source>
</evidence>
<comment type="subunit">
    <text evidence="4">Homodimer.</text>
</comment>
<evidence type="ECO:0000256" key="2">
    <source>
        <dbReference type="ARBA" id="ARBA00004496"/>
    </source>
</evidence>
<dbReference type="GO" id="GO:0002939">
    <property type="term" value="P:tRNA N1-guanine methylation"/>
    <property type="evidence" value="ECO:0007669"/>
    <property type="project" value="TreeGrafter"/>
</dbReference>
<evidence type="ECO:0000256" key="16">
    <source>
        <dbReference type="SAM" id="MobiDB-lite"/>
    </source>
</evidence>
<dbReference type="EC" id="2.1.1.228" evidence="5"/>
<accession>A0A1G2DGZ1</accession>
<evidence type="ECO:0000256" key="9">
    <source>
        <dbReference type="ARBA" id="ARBA00022679"/>
    </source>
</evidence>
<keyword evidence="7" id="KW-0963">Cytoplasm</keyword>
<dbReference type="PIRSF" id="PIRSF000386">
    <property type="entry name" value="tRNA_mtase"/>
    <property type="match status" value="1"/>
</dbReference>
<comment type="caution">
    <text evidence="18">The sequence shown here is derived from an EMBL/GenBank/DDBJ whole genome shotgun (WGS) entry which is preliminary data.</text>
</comment>
<dbReference type="GO" id="GO:0005829">
    <property type="term" value="C:cytosol"/>
    <property type="evidence" value="ECO:0007669"/>
    <property type="project" value="TreeGrafter"/>
</dbReference>
<evidence type="ECO:0000256" key="5">
    <source>
        <dbReference type="ARBA" id="ARBA00012807"/>
    </source>
</evidence>
<dbReference type="Gene3D" id="3.40.1280.10">
    <property type="match status" value="1"/>
</dbReference>
<evidence type="ECO:0000313" key="19">
    <source>
        <dbReference type="Proteomes" id="UP000178534"/>
    </source>
</evidence>
<dbReference type="SUPFAM" id="SSF75217">
    <property type="entry name" value="alpha/beta knot"/>
    <property type="match status" value="1"/>
</dbReference>
<evidence type="ECO:0000256" key="6">
    <source>
        <dbReference type="ARBA" id="ARBA00014679"/>
    </source>
</evidence>